<reference evidence="2" key="1">
    <citation type="journal article" date="2019" name="Int. J. Syst. Evol. Microbiol.">
        <title>The Global Catalogue of Microorganisms (GCM) 10K type strain sequencing project: providing services to taxonomists for standard genome sequencing and annotation.</title>
        <authorList>
            <consortium name="The Broad Institute Genomics Platform"/>
            <consortium name="The Broad Institute Genome Sequencing Center for Infectious Disease"/>
            <person name="Wu L."/>
            <person name="Ma J."/>
        </authorList>
    </citation>
    <scope>NUCLEOTIDE SEQUENCE [LARGE SCALE GENOMIC DNA]</scope>
    <source>
        <strain evidence="2">CGMCC 1.15461</strain>
    </source>
</reference>
<sequence length="89" mass="10029">MGNTVGYVLISYDINKSHTQVKTELESLGYSDNFKYKNGVHRYYLPNTTLWHSRKSSTQAMNDLKTVCKKLNVVLDKGIAVIADEFVGA</sequence>
<gene>
    <name evidence="1" type="ORF">GCM10007424_11400</name>
</gene>
<organism evidence="1 2">
    <name type="scientific">Flavobacterium suaedae</name>
    <dbReference type="NCBI Taxonomy" id="1767027"/>
    <lineage>
        <taxon>Bacteria</taxon>
        <taxon>Pseudomonadati</taxon>
        <taxon>Bacteroidota</taxon>
        <taxon>Flavobacteriia</taxon>
        <taxon>Flavobacteriales</taxon>
        <taxon>Flavobacteriaceae</taxon>
        <taxon>Flavobacterium</taxon>
    </lineage>
</organism>
<accession>A0ABQ1JRZ6</accession>
<dbReference type="RefSeq" id="WP_188620298.1">
    <property type="nucleotide sequence ID" value="NZ_BMJE01000003.1"/>
</dbReference>
<keyword evidence="2" id="KW-1185">Reference proteome</keyword>
<protein>
    <submittedName>
        <fullName evidence="1">Uncharacterized protein</fullName>
    </submittedName>
</protein>
<dbReference type="Proteomes" id="UP000615760">
    <property type="component" value="Unassembled WGS sequence"/>
</dbReference>
<evidence type="ECO:0000313" key="2">
    <source>
        <dbReference type="Proteomes" id="UP000615760"/>
    </source>
</evidence>
<evidence type="ECO:0000313" key="1">
    <source>
        <dbReference type="EMBL" id="GGB73217.1"/>
    </source>
</evidence>
<proteinExistence type="predicted"/>
<dbReference type="EMBL" id="BMJE01000003">
    <property type="protein sequence ID" value="GGB73217.1"/>
    <property type="molecule type" value="Genomic_DNA"/>
</dbReference>
<comment type="caution">
    <text evidence="1">The sequence shown here is derived from an EMBL/GenBank/DDBJ whole genome shotgun (WGS) entry which is preliminary data.</text>
</comment>
<name>A0ABQ1JRZ6_9FLAO</name>